<feature type="domain" description="HicB-like antitoxin of toxin-antitoxin system" evidence="1">
    <location>
        <begin position="18"/>
        <end position="77"/>
    </location>
</feature>
<dbReference type="InterPro" id="IPR051404">
    <property type="entry name" value="TA_system_antitoxin"/>
</dbReference>
<evidence type="ECO:0000313" key="3">
    <source>
        <dbReference type="Proteomes" id="UP000235653"/>
    </source>
</evidence>
<dbReference type="InterPro" id="IPR010985">
    <property type="entry name" value="Ribbon_hlx_hlx"/>
</dbReference>
<sequence>MTPATERKPLEYYLDATYPVTIEAAPEGGYFAQIEDLPGCYSQGETVEEAIQMIEEARRLWLEVACEEGIDIPEPRSGGDYSGKILLRAPKNLHRALGRIADKEGVSLNQYLVATLSKAVGVYEGSKRASQPLEPKVVERKGKARISATSVISRSGSFRGKEQVVEPILKKVQ</sequence>
<comment type="caution">
    <text evidence="2">The sequence shown here is derived from an EMBL/GenBank/DDBJ whole genome shotgun (WGS) entry which is preliminary data.</text>
</comment>
<keyword evidence="3" id="KW-1185">Reference proteome</keyword>
<dbReference type="Pfam" id="PF05534">
    <property type="entry name" value="HicB"/>
    <property type="match status" value="1"/>
</dbReference>
<dbReference type="OrthoDB" id="5419659at2"/>
<evidence type="ECO:0000313" key="2">
    <source>
        <dbReference type="EMBL" id="PPD57885.1"/>
    </source>
</evidence>
<dbReference type="PANTHER" id="PTHR34504:SF2">
    <property type="entry name" value="UPF0150 PROTEIN SSL0259"/>
    <property type="match status" value="1"/>
</dbReference>
<dbReference type="SUPFAM" id="SSF47598">
    <property type="entry name" value="Ribbon-helix-helix"/>
    <property type="match status" value="1"/>
</dbReference>
<evidence type="ECO:0000259" key="1">
    <source>
        <dbReference type="Pfam" id="PF15919"/>
    </source>
</evidence>
<proteinExistence type="predicted"/>
<accession>A0A2P5P6G9</accession>
<dbReference type="InterPro" id="IPR008651">
    <property type="entry name" value="Uncharacterised_HicB"/>
</dbReference>
<reference evidence="2 3" key="1">
    <citation type="journal article" date="2017" name="ISME J.">
        <title>Grape pomace compost harbors organohalide-respiring Dehalogenimonas species with novel reductive dehalogenase genes.</title>
        <authorList>
            <person name="Yang Y."/>
            <person name="Higgins S.A."/>
            <person name="Yan J."/>
            <person name="Simsir B."/>
            <person name="Chourey K."/>
            <person name="Iyer R."/>
            <person name="Hettich R.L."/>
            <person name="Baldwin B."/>
            <person name="Ogles D.M."/>
            <person name="Loffler F.E."/>
        </authorList>
    </citation>
    <scope>NUCLEOTIDE SEQUENCE [LARGE SCALE GENOMIC DNA]</scope>
    <source>
        <strain evidence="2 3">GP</strain>
    </source>
</reference>
<dbReference type="Gene3D" id="3.30.160.250">
    <property type="match status" value="1"/>
</dbReference>
<dbReference type="RefSeq" id="WP_102330894.1">
    <property type="nucleotide sequence ID" value="NZ_CP058566.2"/>
</dbReference>
<gene>
    <name evidence="2" type="ORF">JP09_006190</name>
</gene>
<dbReference type="GO" id="GO:0006355">
    <property type="term" value="P:regulation of DNA-templated transcription"/>
    <property type="evidence" value="ECO:0007669"/>
    <property type="project" value="InterPro"/>
</dbReference>
<name>A0A2P5P6G9_9CHLR</name>
<dbReference type="EMBL" id="JQAN02000010">
    <property type="protein sequence ID" value="PPD57885.1"/>
    <property type="molecule type" value="Genomic_DNA"/>
</dbReference>
<dbReference type="AlphaFoldDB" id="A0A2P5P6G9"/>
<dbReference type="InterPro" id="IPR035069">
    <property type="entry name" value="TTHA1013/TTHA0281-like"/>
</dbReference>
<dbReference type="Proteomes" id="UP000235653">
    <property type="component" value="Unassembled WGS sequence"/>
</dbReference>
<dbReference type="InterPro" id="IPR031807">
    <property type="entry name" value="HicB-like"/>
</dbReference>
<dbReference type="Pfam" id="PF15919">
    <property type="entry name" value="HicB_lk_antitox"/>
    <property type="match status" value="1"/>
</dbReference>
<dbReference type="SUPFAM" id="SSF143100">
    <property type="entry name" value="TTHA1013/TTHA0281-like"/>
    <property type="match status" value="1"/>
</dbReference>
<protein>
    <submittedName>
        <fullName evidence="2">Type II toxin-antitoxin system HicB family antitoxin</fullName>
    </submittedName>
</protein>
<organism evidence="2 3">
    <name type="scientific">Dehalogenimonas etheniformans</name>
    <dbReference type="NCBI Taxonomy" id="1536648"/>
    <lineage>
        <taxon>Bacteria</taxon>
        <taxon>Bacillati</taxon>
        <taxon>Chloroflexota</taxon>
        <taxon>Dehalococcoidia</taxon>
        <taxon>Dehalococcoidales</taxon>
        <taxon>Dehalococcoidaceae</taxon>
        <taxon>Dehalogenimonas</taxon>
    </lineage>
</organism>
<dbReference type="PANTHER" id="PTHR34504">
    <property type="entry name" value="ANTITOXIN HICB"/>
    <property type="match status" value="1"/>
</dbReference>